<dbReference type="InterPro" id="IPR001650">
    <property type="entry name" value="Helicase_C-like"/>
</dbReference>
<evidence type="ECO:0000313" key="2">
    <source>
        <dbReference type="EMBL" id="EEG72469.1"/>
    </source>
</evidence>
<reference evidence="2" key="1">
    <citation type="submission" date="2009-02" db="EMBL/GenBank/DDBJ databases">
        <authorList>
            <person name="Fulton L."/>
            <person name="Clifton S."/>
            <person name="Fulton B."/>
            <person name="Xu J."/>
            <person name="Minx P."/>
            <person name="Pepin K.H."/>
            <person name="Johnson M."/>
            <person name="Bhonagiri V."/>
            <person name="Nash W.E."/>
            <person name="Mardis E.R."/>
            <person name="Wilson R.K."/>
        </authorList>
    </citation>
    <scope>NUCLEOTIDE SEQUENCE [LARGE SCALE GENOMIC DNA]</scope>
    <source>
        <strain evidence="2">DSM 15053</strain>
    </source>
</reference>
<dbReference type="Pfam" id="PF00271">
    <property type="entry name" value="Helicase_C"/>
    <property type="match status" value="1"/>
</dbReference>
<reference evidence="2" key="2">
    <citation type="submission" date="2013-06" db="EMBL/GenBank/DDBJ databases">
        <title>Draft genome sequence of Clostridium hylemonae (DSM 15053).</title>
        <authorList>
            <person name="Sudarsanam P."/>
            <person name="Ley R."/>
            <person name="Guruge J."/>
            <person name="Turnbaugh P.J."/>
            <person name="Mahowald M."/>
            <person name="Liep D."/>
            <person name="Gordon J."/>
        </authorList>
    </citation>
    <scope>NUCLEOTIDE SEQUENCE</scope>
    <source>
        <strain evidence="2">DSM 15053</strain>
    </source>
</reference>
<dbReference type="HOGENOM" id="CLU_004880_0_0_9"/>
<dbReference type="OrthoDB" id="713315at2"/>
<comment type="caution">
    <text evidence="2">The sequence shown here is derived from an EMBL/GenBank/DDBJ whole genome shotgun (WGS) entry which is preliminary data.</text>
</comment>
<keyword evidence="2" id="KW-0547">Nucleotide-binding</keyword>
<feature type="domain" description="Helicase C-terminal" evidence="1">
    <location>
        <begin position="929"/>
        <end position="1070"/>
    </location>
</feature>
<dbReference type="GO" id="GO:0043138">
    <property type="term" value="F:3'-5' DNA helicase activity"/>
    <property type="evidence" value="ECO:0007669"/>
    <property type="project" value="TreeGrafter"/>
</dbReference>
<dbReference type="SUPFAM" id="SSF52540">
    <property type="entry name" value="P-loop containing nucleoside triphosphate hydrolases"/>
    <property type="match status" value="2"/>
</dbReference>
<keyword evidence="2" id="KW-0067">ATP-binding</keyword>
<keyword evidence="3" id="KW-1185">Reference proteome</keyword>
<dbReference type="SMART" id="SM00490">
    <property type="entry name" value="HELICc"/>
    <property type="match status" value="1"/>
</dbReference>
<dbReference type="PROSITE" id="PS51194">
    <property type="entry name" value="HELICASE_CTER"/>
    <property type="match status" value="1"/>
</dbReference>
<name>C0C5T5_9FIRM</name>
<dbReference type="InterPro" id="IPR027417">
    <property type="entry name" value="P-loop_NTPase"/>
</dbReference>
<dbReference type="GO" id="GO:0036297">
    <property type="term" value="P:interstrand cross-link repair"/>
    <property type="evidence" value="ECO:0007669"/>
    <property type="project" value="TreeGrafter"/>
</dbReference>
<sequence length="1218" mass="139646">MSDLMCETRQKFLSEMKKELLGPGSEYSVPDAEHEIITDLPETRYGVGVLYPQKNCMEVDNDVTTPDKGVVEVERQELEEELEQLLVGKYDDEGQDDCKHRNSNINGEDAEMETLDEQISLSAQLQPSSMGYTFFIDKDISELKCAISFGTYMSNSAKDCKLPFEPAHEQYIIPEVFEEYVGFDSENKILYLKKPMYKKDVYRIYEMDKTEDGNFIDCAYRLCDQMKKGFHRIPHPEKGKESFDGMVTIKFTDSIGSKNKIDEQDLSIMAIKNRINNHMYSITVMLTNTAVGSYNGRNSIFQPRITINSMENNFRFCDYTGNDFHGDAEEKSLSLLYRNKKVYASGHGTSVDWEIDQSGLGILWNDFLPMKEVPPMNFDIDDSQISVKALEMKYLSDLDNLPKAEKVNAMHTLVDAYSNWISEIGDKTDKLDSDLQSIALRHIEECVISRDRMLVGLEILLHDKIAFDAFQLANRAMFMQRIHSNIQTKDSYPDDMELQNRMKSLNYYHAEEYYVNEKEPAWRPFQLAFLLMSITSIVNPEHSERDLVDLIWFPTGGGKTEAYLGLTAFTIFYRKLSYLKVSDGTTVIMRYTLRLLASQQFVRAATLICACESIRKDCTKIKNKYPKYSLGKEKITIGLWIGGNHTPNRNSNPGNKDGALEHINELVSAGLRDLREIKDRHHKFQILKCPWCGTKLVKDIKEKKIIGSWGYKMRDGKAFYMHCTQVGCEFETILPIQIVDEELYKNPPSLLFGTVDKFAMLPWKADTGSFFATNSKNRTPELIIQDELHLISGPLGTIVGLYETAIDELCSAKGINPKIIASTATIRRAKEQCSQLYNREVKQFPSPGIDAEDSFFAKEDTDKFGRCYLGIMPAGKTKAMMEVRTIASILQRVYMLDCEYYVKDKFWTLAVYFNSLRDLGKCSTLIDDDVKDFIHRLGYRFGRRNNVRQIGAASELTSRVSTTQLNETLDRLEHLEYSEKNQAEKKYPISVLLATNMISVGVDVARLNVMLLVGQPKLTSEYIQASSRIGRTFPGSALVLYDGSKSRDRSHYEQFKAYHESFYRFVEPTGVTPFSKPARDRGLHAVMVSLIRHLYGLGKDKDAANFDISDKYVKEIEGILLKRVADINNRLSYKMEDNSQDILEEMRMFFSEWQERLNIGEKEHFFYGDQFMFKQPTGLDKRLMKVYSSGGDDNAKETLISMRNVDQSIAANIITWEE</sequence>
<evidence type="ECO:0000259" key="1">
    <source>
        <dbReference type="PROSITE" id="PS51194"/>
    </source>
</evidence>
<dbReference type="Proteomes" id="UP000004893">
    <property type="component" value="Unassembled WGS sequence"/>
</dbReference>
<dbReference type="STRING" id="553973.CLOHYLEM_07472"/>
<dbReference type="AlphaFoldDB" id="C0C5T5"/>
<dbReference type="GO" id="GO:0006289">
    <property type="term" value="P:nucleotide-excision repair"/>
    <property type="evidence" value="ECO:0007669"/>
    <property type="project" value="TreeGrafter"/>
</dbReference>
<accession>C0C5T5</accession>
<dbReference type="CDD" id="cd18785">
    <property type="entry name" value="SF2_C"/>
    <property type="match status" value="1"/>
</dbReference>
<dbReference type="EMBL" id="ABYI02000041">
    <property type="protein sequence ID" value="EEG72469.1"/>
    <property type="molecule type" value="Genomic_DNA"/>
</dbReference>
<protein>
    <submittedName>
        <fullName evidence="2">Helicase C-terminal domain protein</fullName>
    </submittedName>
</protein>
<dbReference type="Gene3D" id="3.40.50.300">
    <property type="entry name" value="P-loop containing nucleotide triphosphate hydrolases"/>
    <property type="match status" value="1"/>
</dbReference>
<dbReference type="PANTHER" id="PTHR47957">
    <property type="entry name" value="ATP-DEPENDENT HELICASE HRQ1"/>
    <property type="match status" value="1"/>
</dbReference>
<evidence type="ECO:0000313" key="3">
    <source>
        <dbReference type="Proteomes" id="UP000004893"/>
    </source>
</evidence>
<organism evidence="2 3">
    <name type="scientific">[Clostridium] hylemonae DSM 15053</name>
    <dbReference type="NCBI Taxonomy" id="553973"/>
    <lineage>
        <taxon>Bacteria</taxon>
        <taxon>Bacillati</taxon>
        <taxon>Bacillota</taxon>
        <taxon>Clostridia</taxon>
        <taxon>Lachnospirales</taxon>
        <taxon>Lachnospiraceae</taxon>
    </lineage>
</organism>
<gene>
    <name evidence="2" type="ORF">CLOHYLEM_07472</name>
</gene>
<keyword evidence="2" id="KW-0347">Helicase</keyword>
<dbReference type="eggNOG" id="COG1061">
    <property type="taxonomic scope" value="Bacteria"/>
</dbReference>
<dbReference type="PANTHER" id="PTHR47957:SF3">
    <property type="entry name" value="ATP-DEPENDENT HELICASE HRQ1"/>
    <property type="match status" value="1"/>
</dbReference>
<proteinExistence type="predicted"/>
<keyword evidence="2" id="KW-0378">Hydrolase</keyword>